<dbReference type="SUPFAM" id="SSF81321">
    <property type="entry name" value="Family A G protein-coupled receptor-like"/>
    <property type="match status" value="1"/>
</dbReference>
<evidence type="ECO:0000256" key="3">
    <source>
        <dbReference type="ARBA" id="ARBA00022475"/>
    </source>
</evidence>
<evidence type="ECO:0000313" key="16">
    <source>
        <dbReference type="Proteomes" id="UP001461498"/>
    </source>
</evidence>
<protein>
    <recommendedName>
        <fullName evidence="14">G-protein coupled receptors family 1 profile domain-containing protein</fullName>
    </recommendedName>
</protein>
<dbReference type="PROSITE" id="PS50262">
    <property type="entry name" value="G_PROTEIN_RECEP_F1_2"/>
    <property type="match status" value="1"/>
</dbReference>
<keyword evidence="16" id="KW-1185">Reference proteome</keyword>
<evidence type="ECO:0000256" key="4">
    <source>
        <dbReference type="ARBA" id="ARBA00022692"/>
    </source>
</evidence>
<evidence type="ECO:0000256" key="2">
    <source>
        <dbReference type="ARBA" id="ARBA00010663"/>
    </source>
</evidence>
<keyword evidence="5 13" id="KW-1133">Transmembrane helix</keyword>
<comment type="similarity">
    <text evidence="2 11">Belongs to the G-protein coupled receptor 1 family.</text>
</comment>
<keyword evidence="8 11" id="KW-0675">Receptor</keyword>
<feature type="compositionally biased region" description="Polar residues" evidence="12">
    <location>
        <begin position="420"/>
        <end position="430"/>
    </location>
</feature>
<evidence type="ECO:0000313" key="15">
    <source>
        <dbReference type="EMBL" id="KAK9501463.1"/>
    </source>
</evidence>
<dbReference type="InterPro" id="IPR000276">
    <property type="entry name" value="GPCR_Rhodpsn"/>
</dbReference>
<evidence type="ECO:0000256" key="5">
    <source>
        <dbReference type="ARBA" id="ARBA00022989"/>
    </source>
</evidence>
<evidence type="ECO:0000256" key="7">
    <source>
        <dbReference type="ARBA" id="ARBA00023136"/>
    </source>
</evidence>
<evidence type="ECO:0000256" key="9">
    <source>
        <dbReference type="ARBA" id="ARBA00023180"/>
    </source>
</evidence>
<evidence type="ECO:0000256" key="6">
    <source>
        <dbReference type="ARBA" id="ARBA00023040"/>
    </source>
</evidence>
<evidence type="ECO:0000256" key="13">
    <source>
        <dbReference type="SAM" id="Phobius"/>
    </source>
</evidence>
<dbReference type="AlphaFoldDB" id="A0AAW1CRH1"/>
<evidence type="ECO:0000259" key="14">
    <source>
        <dbReference type="PROSITE" id="PS50262"/>
    </source>
</evidence>
<feature type="region of interest" description="Disordered" evidence="12">
    <location>
        <begin position="374"/>
        <end position="430"/>
    </location>
</feature>
<keyword evidence="7 13" id="KW-0472">Membrane</keyword>
<keyword evidence="6 11" id="KW-0297">G-protein coupled receptor</keyword>
<accession>A0AAW1CRH1</accession>
<feature type="compositionally biased region" description="Low complexity" evidence="12">
    <location>
        <begin position="159"/>
        <end position="181"/>
    </location>
</feature>
<keyword evidence="10 11" id="KW-0807">Transducer</keyword>
<evidence type="ECO:0000256" key="8">
    <source>
        <dbReference type="ARBA" id="ARBA00023170"/>
    </source>
</evidence>
<dbReference type="EMBL" id="JAPXFL010000009">
    <property type="protein sequence ID" value="KAK9501463.1"/>
    <property type="molecule type" value="Genomic_DNA"/>
</dbReference>
<dbReference type="PANTHER" id="PTHR24248:SF174">
    <property type="entry name" value="TYRAMINE_OCTOPAMINE RECEPTOR"/>
    <property type="match status" value="1"/>
</dbReference>
<proteinExistence type="inferred from homology"/>
<feature type="transmembrane region" description="Helical" evidence="13">
    <location>
        <begin position="89"/>
        <end position="110"/>
    </location>
</feature>
<gene>
    <name evidence="15" type="ORF">O3M35_012179</name>
</gene>
<feature type="transmembrane region" description="Helical" evidence="13">
    <location>
        <begin position="292"/>
        <end position="316"/>
    </location>
</feature>
<evidence type="ECO:0000256" key="10">
    <source>
        <dbReference type="ARBA" id="ARBA00023224"/>
    </source>
</evidence>
<dbReference type="Gene3D" id="1.20.1070.10">
    <property type="entry name" value="Rhodopsin 7-helix transmembrane proteins"/>
    <property type="match status" value="2"/>
</dbReference>
<dbReference type="GO" id="GO:0005886">
    <property type="term" value="C:plasma membrane"/>
    <property type="evidence" value="ECO:0007669"/>
    <property type="project" value="UniProtKB-SubCell"/>
</dbReference>
<dbReference type="PROSITE" id="PS00237">
    <property type="entry name" value="G_PROTEIN_RECEP_F1_1"/>
    <property type="match status" value="1"/>
</dbReference>
<dbReference type="PRINTS" id="PR00237">
    <property type="entry name" value="GPCRRHODOPSN"/>
</dbReference>
<evidence type="ECO:0000256" key="1">
    <source>
        <dbReference type="ARBA" id="ARBA00004651"/>
    </source>
</evidence>
<comment type="caution">
    <text evidence="15">The sequence shown here is derived from an EMBL/GenBank/DDBJ whole genome shotgun (WGS) entry which is preliminary data.</text>
</comment>
<dbReference type="Proteomes" id="UP001461498">
    <property type="component" value="Unassembled WGS sequence"/>
</dbReference>
<organism evidence="15 16">
    <name type="scientific">Rhynocoris fuscipes</name>
    <dbReference type="NCBI Taxonomy" id="488301"/>
    <lineage>
        <taxon>Eukaryota</taxon>
        <taxon>Metazoa</taxon>
        <taxon>Ecdysozoa</taxon>
        <taxon>Arthropoda</taxon>
        <taxon>Hexapoda</taxon>
        <taxon>Insecta</taxon>
        <taxon>Pterygota</taxon>
        <taxon>Neoptera</taxon>
        <taxon>Paraneoptera</taxon>
        <taxon>Hemiptera</taxon>
        <taxon>Heteroptera</taxon>
        <taxon>Panheteroptera</taxon>
        <taxon>Cimicomorpha</taxon>
        <taxon>Reduviidae</taxon>
        <taxon>Harpactorinae</taxon>
        <taxon>Harpactorini</taxon>
        <taxon>Rhynocoris</taxon>
    </lineage>
</organism>
<dbReference type="GO" id="GO:0004930">
    <property type="term" value="F:G protein-coupled receptor activity"/>
    <property type="evidence" value="ECO:0007669"/>
    <property type="project" value="UniProtKB-KW"/>
</dbReference>
<dbReference type="InterPro" id="IPR017452">
    <property type="entry name" value="GPCR_Rhodpsn_7TM"/>
</dbReference>
<feature type="transmembrane region" description="Helical" evidence="13">
    <location>
        <begin position="37"/>
        <end position="57"/>
    </location>
</feature>
<evidence type="ECO:0000256" key="11">
    <source>
        <dbReference type="RuleBase" id="RU000688"/>
    </source>
</evidence>
<feature type="compositionally biased region" description="Polar residues" evidence="12">
    <location>
        <begin position="394"/>
        <end position="403"/>
    </location>
</feature>
<evidence type="ECO:0000256" key="12">
    <source>
        <dbReference type="SAM" id="MobiDB-lite"/>
    </source>
</evidence>
<feature type="domain" description="G-protein coupled receptors family 1 profile" evidence="14">
    <location>
        <begin position="1"/>
        <end position="344"/>
    </location>
</feature>
<keyword evidence="3" id="KW-1003">Cell membrane</keyword>
<dbReference type="Pfam" id="PF00001">
    <property type="entry name" value="7tm_1"/>
    <property type="match status" value="1"/>
</dbReference>
<sequence length="430" mass="47761">MCTASILNLCAISLDRYVAVTRPVTYPSIMSTTRAKILIAAVWVLSFLICFPPLVGWKDTPSQSSSSTVAEGPEPPCPWRCELTNDAGYVIYSALGSFYLPMFVMLFFYWRIYRAAVMTTRAINQGFKLTKGSRGIGSRFDEQRLTLRIHRGRGSVMQGSSGSNSTTTTNSAGTTTTSAGGKSPVEKKSTRRHERIKISVSYPSSDAISSVNNNSPPPTSPKSSISSSSPPPNSGQLFAVNYTGVTIQKDLSPSPTYDENNPAKPKLISRMGKRNIKAQVKRFRMETKAAKTLGIIVGGFIFCWLPFFTMYLVLAFCGECIHPMVFSVLFWLGYCNSAINPCIYALFSKDFRFAFKRIICKCMCYRERNQHGSTKYMRRGSDGSHLGIRRSDQRSSSLNNNELMPNHHNNHPPHHHSDSDVNNEAGSESR</sequence>
<reference evidence="15 16" key="1">
    <citation type="submission" date="2022-12" db="EMBL/GenBank/DDBJ databases">
        <title>Chromosome-level genome assembly of true bugs.</title>
        <authorList>
            <person name="Ma L."/>
            <person name="Li H."/>
        </authorList>
    </citation>
    <scope>NUCLEOTIDE SEQUENCE [LARGE SCALE GENOMIC DNA]</scope>
    <source>
        <strain evidence="15">Lab_2022b</strain>
    </source>
</reference>
<feature type="region of interest" description="Disordered" evidence="12">
    <location>
        <begin position="150"/>
        <end position="232"/>
    </location>
</feature>
<name>A0AAW1CRH1_9HEMI</name>
<dbReference type="PANTHER" id="PTHR24248">
    <property type="entry name" value="ADRENERGIC RECEPTOR-RELATED G-PROTEIN COUPLED RECEPTOR"/>
    <property type="match status" value="1"/>
</dbReference>
<comment type="subcellular location">
    <subcellularLocation>
        <location evidence="1">Cell membrane</location>
        <topology evidence="1">Multi-pass membrane protein</topology>
    </subcellularLocation>
</comment>
<keyword evidence="4 11" id="KW-0812">Transmembrane</keyword>
<feature type="transmembrane region" description="Helical" evidence="13">
    <location>
        <begin position="328"/>
        <end position="347"/>
    </location>
</feature>
<keyword evidence="9" id="KW-0325">Glycoprotein</keyword>